<evidence type="ECO:0000313" key="10">
    <source>
        <dbReference type="EMBL" id="CAF0939324.1"/>
    </source>
</evidence>
<dbReference type="PANTHER" id="PTHR24394">
    <property type="entry name" value="ZINC FINGER PROTEIN"/>
    <property type="match status" value="1"/>
</dbReference>
<keyword evidence="11" id="KW-1185">Reference proteome</keyword>
<reference evidence="10" key="1">
    <citation type="submission" date="2021-02" db="EMBL/GenBank/DDBJ databases">
        <authorList>
            <person name="Nowell W R."/>
        </authorList>
    </citation>
    <scope>NUCLEOTIDE SEQUENCE</scope>
</reference>
<evidence type="ECO:0000259" key="9">
    <source>
        <dbReference type="PROSITE" id="PS50157"/>
    </source>
</evidence>
<keyword evidence="2" id="KW-0479">Metal-binding</keyword>
<protein>
    <recommendedName>
        <fullName evidence="9">C2H2-type domain-containing protein</fullName>
    </recommendedName>
</protein>
<evidence type="ECO:0000256" key="7">
    <source>
        <dbReference type="PROSITE-ProRule" id="PRU00042"/>
    </source>
</evidence>
<feature type="domain" description="C2H2-type" evidence="9">
    <location>
        <begin position="126"/>
        <end position="153"/>
    </location>
</feature>
<dbReference type="Gene3D" id="3.30.160.60">
    <property type="entry name" value="Classic Zinc Finger"/>
    <property type="match status" value="3"/>
</dbReference>
<sequence>MSANGNTTTNDDDPPMTNPVSNTSQFRCNVCERQFRSNSALYQHGKRLSHLKRAMKISSTRCTTITNGKITSSIQRRKPLSRSSIPIIRMPSPPPPCSSTEQTEHISADQIVIRRKQSKEKNTTSYTCDLCACRCWSIRNMRRHVRLHTDARPYICNICQMKFKSYNNMMKHFKTSRHQQNQEDTKKNWTIDKQALEEQNKLIRQVRIIDDDNKTEIEQVSNESSSTIHESNNLLEDLQIPDSQLIDGDAAELALIDPNTFEELHKAAECLLNLQGVFYFGEDESGPERSTSLL</sequence>
<evidence type="ECO:0000256" key="6">
    <source>
        <dbReference type="ARBA" id="ARBA00023242"/>
    </source>
</evidence>
<proteinExistence type="predicted"/>
<dbReference type="PROSITE" id="PS50157">
    <property type="entry name" value="ZINC_FINGER_C2H2_2"/>
    <property type="match status" value="3"/>
</dbReference>
<evidence type="ECO:0000256" key="4">
    <source>
        <dbReference type="ARBA" id="ARBA00022771"/>
    </source>
</evidence>
<keyword evidence="6" id="KW-0539">Nucleus</keyword>
<evidence type="ECO:0000256" key="1">
    <source>
        <dbReference type="ARBA" id="ARBA00004123"/>
    </source>
</evidence>
<evidence type="ECO:0000256" key="3">
    <source>
        <dbReference type="ARBA" id="ARBA00022737"/>
    </source>
</evidence>
<dbReference type="GO" id="GO:0000981">
    <property type="term" value="F:DNA-binding transcription factor activity, RNA polymerase II-specific"/>
    <property type="evidence" value="ECO:0007669"/>
    <property type="project" value="TreeGrafter"/>
</dbReference>
<feature type="domain" description="C2H2-type" evidence="9">
    <location>
        <begin position="26"/>
        <end position="55"/>
    </location>
</feature>
<accession>A0A814CF80</accession>
<evidence type="ECO:0000256" key="8">
    <source>
        <dbReference type="SAM" id="MobiDB-lite"/>
    </source>
</evidence>
<comment type="caution">
    <text evidence="10">The sequence shown here is derived from an EMBL/GenBank/DDBJ whole genome shotgun (WGS) entry which is preliminary data.</text>
</comment>
<evidence type="ECO:0000256" key="5">
    <source>
        <dbReference type="ARBA" id="ARBA00022833"/>
    </source>
</evidence>
<comment type="subcellular location">
    <subcellularLocation>
        <location evidence="1">Nucleus</location>
    </subcellularLocation>
</comment>
<keyword evidence="3" id="KW-0677">Repeat</keyword>
<dbReference type="PANTHER" id="PTHR24394:SF44">
    <property type="entry name" value="ZINC FINGER PROTEIN 271-LIKE"/>
    <property type="match status" value="1"/>
</dbReference>
<feature type="region of interest" description="Disordered" evidence="8">
    <location>
        <begin position="1"/>
        <end position="21"/>
    </location>
</feature>
<keyword evidence="5" id="KW-0862">Zinc</keyword>
<dbReference type="EMBL" id="CAJNOR010000527">
    <property type="protein sequence ID" value="CAF0939324.1"/>
    <property type="molecule type" value="Genomic_DNA"/>
</dbReference>
<feature type="domain" description="C2H2-type" evidence="9">
    <location>
        <begin position="154"/>
        <end position="183"/>
    </location>
</feature>
<gene>
    <name evidence="10" type="ORF">XAT740_LOCUS10028</name>
</gene>
<dbReference type="PROSITE" id="PS00028">
    <property type="entry name" value="ZINC_FINGER_C2H2_1"/>
    <property type="match status" value="3"/>
</dbReference>
<dbReference type="GO" id="GO:0008270">
    <property type="term" value="F:zinc ion binding"/>
    <property type="evidence" value="ECO:0007669"/>
    <property type="project" value="UniProtKB-KW"/>
</dbReference>
<dbReference type="SUPFAM" id="SSF57667">
    <property type="entry name" value="beta-beta-alpha zinc fingers"/>
    <property type="match status" value="2"/>
</dbReference>
<dbReference type="SMART" id="SM00355">
    <property type="entry name" value="ZnF_C2H2"/>
    <property type="match status" value="3"/>
</dbReference>
<organism evidence="10 11">
    <name type="scientific">Adineta ricciae</name>
    <name type="common">Rotifer</name>
    <dbReference type="NCBI Taxonomy" id="249248"/>
    <lineage>
        <taxon>Eukaryota</taxon>
        <taxon>Metazoa</taxon>
        <taxon>Spiralia</taxon>
        <taxon>Gnathifera</taxon>
        <taxon>Rotifera</taxon>
        <taxon>Eurotatoria</taxon>
        <taxon>Bdelloidea</taxon>
        <taxon>Adinetida</taxon>
        <taxon>Adinetidae</taxon>
        <taxon>Adineta</taxon>
    </lineage>
</organism>
<keyword evidence="4 7" id="KW-0863">Zinc-finger</keyword>
<dbReference type="InterPro" id="IPR036236">
    <property type="entry name" value="Znf_C2H2_sf"/>
</dbReference>
<evidence type="ECO:0000313" key="11">
    <source>
        <dbReference type="Proteomes" id="UP000663828"/>
    </source>
</evidence>
<evidence type="ECO:0000256" key="2">
    <source>
        <dbReference type="ARBA" id="ARBA00022723"/>
    </source>
</evidence>
<dbReference type="InterPro" id="IPR013087">
    <property type="entry name" value="Znf_C2H2_type"/>
</dbReference>
<dbReference type="AlphaFoldDB" id="A0A814CF80"/>
<dbReference type="Proteomes" id="UP000663828">
    <property type="component" value="Unassembled WGS sequence"/>
</dbReference>
<dbReference type="GO" id="GO:0005634">
    <property type="term" value="C:nucleus"/>
    <property type="evidence" value="ECO:0007669"/>
    <property type="project" value="UniProtKB-SubCell"/>
</dbReference>
<name>A0A814CF80_ADIRI</name>